<dbReference type="EMBL" id="JBEPSD010000003">
    <property type="protein sequence ID" value="MET4570692.1"/>
    <property type="molecule type" value="Genomic_DNA"/>
</dbReference>
<name>A0ABV2Q1E8_9GAMM</name>
<protein>
    <submittedName>
        <fullName evidence="1">Uncharacterized protein</fullName>
    </submittedName>
</protein>
<evidence type="ECO:0000313" key="1">
    <source>
        <dbReference type="EMBL" id="MET4570692.1"/>
    </source>
</evidence>
<dbReference type="RefSeq" id="WP_354552106.1">
    <property type="nucleotide sequence ID" value="NZ_JBEPSD010000003.1"/>
</dbReference>
<evidence type="ECO:0000313" key="2">
    <source>
        <dbReference type="Proteomes" id="UP001549251"/>
    </source>
</evidence>
<reference evidence="1 2" key="1">
    <citation type="submission" date="2024-06" db="EMBL/GenBank/DDBJ databases">
        <title>Sorghum-associated microbial communities from plants grown in Nebraska, USA.</title>
        <authorList>
            <person name="Schachtman D."/>
        </authorList>
    </citation>
    <scope>NUCLEOTIDE SEQUENCE [LARGE SCALE GENOMIC DNA]</scope>
    <source>
        <strain evidence="1 2">1757</strain>
    </source>
</reference>
<sequence length="119" mass="13221">MTDLRGLLQQIKDGKKSFGPASNSPEDMAVFQDIAKALAFANDEGLLEGFASHKESYTGNRWYVVVMVKSGLSYQGQQYLEQPAKPPAPAPGDIVQIKPNFYGISIDFNALWRRLRGRT</sequence>
<accession>A0ABV2Q1E8</accession>
<comment type="caution">
    <text evidence="1">The sequence shown here is derived from an EMBL/GenBank/DDBJ whole genome shotgun (WGS) entry which is preliminary data.</text>
</comment>
<proteinExistence type="predicted"/>
<organism evidence="1 2">
    <name type="scientific">Rhodanobacter soli</name>
    <dbReference type="NCBI Taxonomy" id="590609"/>
    <lineage>
        <taxon>Bacteria</taxon>
        <taxon>Pseudomonadati</taxon>
        <taxon>Pseudomonadota</taxon>
        <taxon>Gammaproteobacteria</taxon>
        <taxon>Lysobacterales</taxon>
        <taxon>Rhodanobacteraceae</taxon>
        <taxon>Rhodanobacter</taxon>
    </lineage>
</organism>
<keyword evidence="2" id="KW-1185">Reference proteome</keyword>
<dbReference type="Proteomes" id="UP001549251">
    <property type="component" value="Unassembled WGS sequence"/>
</dbReference>
<gene>
    <name evidence="1" type="ORF">ABIE04_003071</name>
</gene>